<feature type="region of interest" description="Disordered" evidence="1">
    <location>
        <begin position="284"/>
        <end position="308"/>
    </location>
</feature>
<feature type="compositionally biased region" description="Low complexity" evidence="1">
    <location>
        <begin position="288"/>
        <end position="305"/>
    </location>
</feature>
<keyword evidence="3" id="KW-1185">Reference proteome</keyword>
<feature type="region of interest" description="Disordered" evidence="1">
    <location>
        <begin position="340"/>
        <end position="412"/>
    </location>
</feature>
<feature type="compositionally biased region" description="Low complexity" evidence="1">
    <location>
        <begin position="1"/>
        <end position="22"/>
    </location>
</feature>
<evidence type="ECO:0000313" key="2">
    <source>
        <dbReference type="EMBL" id="KAK4202855.1"/>
    </source>
</evidence>
<evidence type="ECO:0000313" key="3">
    <source>
        <dbReference type="Proteomes" id="UP001303160"/>
    </source>
</evidence>
<feature type="region of interest" description="Disordered" evidence="1">
    <location>
        <begin position="154"/>
        <end position="174"/>
    </location>
</feature>
<protein>
    <submittedName>
        <fullName evidence="2">Uncharacterized protein</fullName>
    </submittedName>
</protein>
<name>A0AAN7AZF5_9PEZI</name>
<feature type="compositionally biased region" description="Pro residues" evidence="1">
    <location>
        <begin position="352"/>
        <end position="369"/>
    </location>
</feature>
<comment type="caution">
    <text evidence="2">The sequence shown here is derived from an EMBL/GenBank/DDBJ whole genome shotgun (WGS) entry which is preliminary data.</text>
</comment>
<dbReference type="AlphaFoldDB" id="A0AAN7AZF5"/>
<sequence length="514" mass="56127">MSSTTQPIQSPQPQQAPEQPAPGLASKRPAADDEVEFISSCPVKRPRPNDQKPDPAVSQPQPQDHEIQPRQQPPGNGHHASGRPCSTSSATTTANVSSSRSESMQVPSQNSTPDLGFEHHGPSLSALDNFAFPQNFLPLTCPSRMSIAISPKQTPQAMPSASHSGPMLADTSVPSHCNPTPGLDQVPCLDFNGITTNGAGFEMVHVFPPSDNNVPMNNTTVMASQMMNPTPSGPNAIPFTMYSMGSIMPMHQQNVNPNANTWMNPRPTQVQTSQAFRQNNVPMTVKEQQQQPQQASSPTTPQAAPVQPRYSLSLHTPSQNQSQGKPPCLHCTVLRQEHIRRHQQPPHSHDCQPPPPHNCQPPPAQPSMPLPFTTQTFQPALPAPTTRPAPTTSTFEQQTLSSKKSKFSIPTRKRPTQNLQVDIAETAEEIFPYDEVAARHGVTPQKVFDTLSAIVLIPLLRCPTDKRRAGKLAHERGKQLTQLKNDMGKEKGEVATVKEVRDFLGEENRQQAQS</sequence>
<feature type="compositionally biased region" description="Basic residues" evidence="1">
    <location>
        <begin position="403"/>
        <end position="412"/>
    </location>
</feature>
<accession>A0AAN7AZF5</accession>
<dbReference type="EMBL" id="MU863894">
    <property type="protein sequence ID" value="KAK4202855.1"/>
    <property type="molecule type" value="Genomic_DNA"/>
</dbReference>
<organism evidence="2 3">
    <name type="scientific">Triangularia verruculosa</name>
    <dbReference type="NCBI Taxonomy" id="2587418"/>
    <lineage>
        <taxon>Eukaryota</taxon>
        <taxon>Fungi</taxon>
        <taxon>Dikarya</taxon>
        <taxon>Ascomycota</taxon>
        <taxon>Pezizomycotina</taxon>
        <taxon>Sordariomycetes</taxon>
        <taxon>Sordariomycetidae</taxon>
        <taxon>Sordariales</taxon>
        <taxon>Podosporaceae</taxon>
        <taxon>Triangularia</taxon>
    </lineage>
</organism>
<reference evidence="2" key="1">
    <citation type="journal article" date="2023" name="Mol. Phylogenet. Evol.">
        <title>Genome-scale phylogeny and comparative genomics of the fungal order Sordariales.</title>
        <authorList>
            <person name="Hensen N."/>
            <person name="Bonometti L."/>
            <person name="Westerberg I."/>
            <person name="Brannstrom I.O."/>
            <person name="Guillou S."/>
            <person name="Cros-Aarteil S."/>
            <person name="Calhoun S."/>
            <person name="Haridas S."/>
            <person name="Kuo A."/>
            <person name="Mondo S."/>
            <person name="Pangilinan J."/>
            <person name="Riley R."/>
            <person name="LaButti K."/>
            <person name="Andreopoulos B."/>
            <person name="Lipzen A."/>
            <person name="Chen C."/>
            <person name="Yan M."/>
            <person name="Daum C."/>
            <person name="Ng V."/>
            <person name="Clum A."/>
            <person name="Steindorff A."/>
            <person name="Ohm R.A."/>
            <person name="Martin F."/>
            <person name="Silar P."/>
            <person name="Natvig D.O."/>
            <person name="Lalanne C."/>
            <person name="Gautier V."/>
            <person name="Ament-Velasquez S.L."/>
            <person name="Kruys A."/>
            <person name="Hutchinson M.I."/>
            <person name="Powell A.J."/>
            <person name="Barry K."/>
            <person name="Miller A.N."/>
            <person name="Grigoriev I.V."/>
            <person name="Debuchy R."/>
            <person name="Gladieux P."/>
            <person name="Hiltunen Thoren M."/>
            <person name="Johannesson H."/>
        </authorList>
    </citation>
    <scope>NUCLEOTIDE SEQUENCE</scope>
    <source>
        <strain evidence="2">CBS 315.58</strain>
    </source>
</reference>
<reference evidence="2" key="2">
    <citation type="submission" date="2023-05" db="EMBL/GenBank/DDBJ databases">
        <authorList>
            <consortium name="Lawrence Berkeley National Laboratory"/>
            <person name="Steindorff A."/>
            <person name="Hensen N."/>
            <person name="Bonometti L."/>
            <person name="Westerberg I."/>
            <person name="Brannstrom I.O."/>
            <person name="Guillou S."/>
            <person name="Cros-Aarteil S."/>
            <person name="Calhoun S."/>
            <person name="Haridas S."/>
            <person name="Kuo A."/>
            <person name="Mondo S."/>
            <person name="Pangilinan J."/>
            <person name="Riley R."/>
            <person name="Labutti K."/>
            <person name="Andreopoulos B."/>
            <person name="Lipzen A."/>
            <person name="Chen C."/>
            <person name="Yanf M."/>
            <person name="Daum C."/>
            <person name="Ng V."/>
            <person name="Clum A."/>
            <person name="Ohm R."/>
            <person name="Martin F."/>
            <person name="Silar P."/>
            <person name="Natvig D."/>
            <person name="Lalanne C."/>
            <person name="Gautier V."/>
            <person name="Ament-Velasquez S.L."/>
            <person name="Kruys A."/>
            <person name="Hutchinson M.I."/>
            <person name="Powell A.J."/>
            <person name="Barry K."/>
            <person name="Miller A.N."/>
            <person name="Grigoriev I.V."/>
            <person name="Debuchy R."/>
            <person name="Gladieux P."/>
            <person name="Thoren M.H."/>
            <person name="Johannesson H."/>
        </authorList>
    </citation>
    <scope>NUCLEOTIDE SEQUENCE</scope>
    <source>
        <strain evidence="2">CBS 315.58</strain>
    </source>
</reference>
<gene>
    <name evidence="2" type="ORF">QBC40DRAFT_346778</name>
</gene>
<dbReference type="Proteomes" id="UP001303160">
    <property type="component" value="Unassembled WGS sequence"/>
</dbReference>
<feature type="compositionally biased region" description="Low complexity" evidence="1">
    <location>
        <begin position="86"/>
        <end position="101"/>
    </location>
</feature>
<feature type="region of interest" description="Disordered" evidence="1">
    <location>
        <begin position="1"/>
        <end position="120"/>
    </location>
</feature>
<feature type="compositionally biased region" description="Polar residues" evidence="1">
    <location>
        <begin position="102"/>
        <end position="113"/>
    </location>
</feature>
<evidence type="ECO:0000256" key="1">
    <source>
        <dbReference type="SAM" id="MobiDB-lite"/>
    </source>
</evidence>
<feature type="compositionally biased region" description="Polar residues" evidence="1">
    <location>
        <begin position="154"/>
        <end position="163"/>
    </location>
</feature>
<proteinExistence type="predicted"/>